<keyword evidence="5 6" id="KW-0472">Membrane</keyword>
<dbReference type="Pfam" id="PF01384">
    <property type="entry name" value="PHO4"/>
    <property type="match status" value="1"/>
</dbReference>
<comment type="subcellular location">
    <subcellularLocation>
        <location evidence="1">Membrane</location>
        <topology evidence="1">Multi-pass membrane protein</topology>
    </subcellularLocation>
</comment>
<accession>A0A0U3G8K5</accession>
<dbReference type="STRING" id="446860.AS188_06150"/>
<feature type="transmembrane region" description="Helical" evidence="6">
    <location>
        <begin position="41"/>
        <end position="63"/>
    </location>
</feature>
<feature type="transmembrane region" description="Helical" evidence="6">
    <location>
        <begin position="107"/>
        <end position="127"/>
    </location>
</feature>
<feature type="transmembrane region" description="Helical" evidence="6">
    <location>
        <begin position="178"/>
        <end position="195"/>
    </location>
</feature>
<dbReference type="GO" id="GO:0016020">
    <property type="term" value="C:membrane"/>
    <property type="evidence" value="ECO:0007669"/>
    <property type="project" value="UniProtKB-SubCell"/>
</dbReference>
<keyword evidence="4 6" id="KW-1133">Transmembrane helix</keyword>
<feature type="transmembrane region" description="Helical" evidence="6">
    <location>
        <begin position="75"/>
        <end position="95"/>
    </location>
</feature>
<dbReference type="EMBL" id="BJZR01000045">
    <property type="protein sequence ID" value="GEO92481.1"/>
    <property type="molecule type" value="Genomic_DNA"/>
</dbReference>
<evidence type="ECO:0000313" key="8">
    <source>
        <dbReference type="EMBL" id="GEO92481.1"/>
    </source>
</evidence>
<feature type="transmembrane region" description="Helical" evidence="6">
    <location>
        <begin position="223"/>
        <end position="242"/>
    </location>
</feature>
<feature type="transmembrane region" description="Helical" evidence="6">
    <location>
        <begin position="202"/>
        <end position="217"/>
    </location>
</feature>
<dbReference type="Proteomes" id="UP000057181">
    <property type="component" value="Chromosome"/>
</dbReference>
<keyword evidence="2" id="KW-0813">Transport</keyword>
<proteinExistence type="predicted"/>
<reference evidence="8 10" key="2">
    <citation type="submission" date="2019-07" db="EMBL/GenBank/DDBJ databases">
        <title>Whole genome shotgun sequence of Kocuria flava NBRC 107626.</title>
        <authorList>
            <person name="Hosoyama A."/>
            <person name="Uohara A."/>
            <person name="Ohji S."/>
            <person name="Ichikawa N."/>
        </authorList>
    </citation>
    <scope>NUCLEOTIDE SEQUENCE [LARGE SCALE GENOMIC DNA]</scope>
    <source>
        <strain evidence="8 10">NBRC 107626</strain>
    </source>
</reference>
<gene>
    <name evidence="7" type="ORF">AS188_06150</name>
    <name evidence="8" type="ORF">KFL01_17870</name>
</gene>
<evidence type="ECO:0000256" key="4">
    <source>
        <dbReference type="ARBA" id="ARBA00022989"/>
    </source>
</evidence>
<feature type="transmembrane region" description="Helical" evidence="6">
    <location>
        <begin position="139"/>
        <end position="158"/>
    </location>
</feature>
<evidence type="ECO:0000256" key="6">
    <source>
        <dbReference type="SAM" id="Phobius"/>
    </source>
</evidence>
<protein>
    <submittedName>
        <fullName evidence="7">Inorganic phosphate transporter</fullName>
    </submittedName>
</protein>
<evidence type="ECO:0000256" key="2">
    <source>
        <dbReference type="ARBA" id="ARBA00022448"/>
    </source>
</evidence>
<dbReference type="KEGG" id="kfv:AS188_06150"/>
<evidence type="ECO:0000256" key="3">
    <source>
        <dbReference type="ARBA" id="ARBA00022692"/>
    </source>
</evidence>
<keyword evidence="3 6" id="KW-0812">Transmembrane</keyword>
<evidence type="ECO:0000313" key="9">
    <source>
        <dbReference type="Proteomes" id="UP000057181"/>
    </source>
</evidence>
<dbReference type="GO" id="GO:0035435">
    <property type="term" value="P:phosphate ion transmembrane transport"/>
    <property type="evidence" value="ECO:0007669"/>
    <property type="project" value="TreeGrafter"/>
</dbReference>
<reference evidence="7 9" key="1">
    <citation type="submission" date="2015-11" db="EMBL/GenBank/DDBJ databases">
        <title>Complete Genome Sequence of Kocuria flava strain HO-9041.</title>
        <authorList>
            <person name="Zhou M."/>
            <person name="Dai J."/>
        </authorList>
    </citation>
    <scope>NUCLEOTIDE SEQUENCE [LARGE SCALE GENOMIC DNA]</scope>
    <source>
        <strain evidence="7 9">HO-9041</strain>
    </source>
</reference>
<organism evidence="7 9">
    <name type="scientific">Kocuria flava</name>
    <dbReference type="NCBI Taxonomy" id="446860"/>
    <lineage>
        <taxon>Bacteria</taxon>
        <taxon>Bacillati</taxon>
        <taxon>Actinomycetota</taxon>
        <taxon>Actinomycetes</taxon>
        <taxon>Micrococcales</taxon>
        <taxon>Micrococcaceae</taxon>
        <taxon>Kocuria</taxon>
    </lineage>
</organism>
<dbReference type="Proteomes" id="UP000321155">
    <property type="component" value="Unassembled WGS sequence"/>
</dbReference>
<keyword evidence="10" id="KW-1185">Reference proteome</keyword>
<evidence type="ECO:0000256" key="1">
    <source>
        <dbReference type="ARBA" id="ARBA00004141"/>
    </source>
</evidence>
<dbReference type="AlphaFoldDB" id="A0A0U3G8K5"/>
<dbReference type="OrthoDB" id="9779554at2"/>
<sequence length="338" mass="34493">MLILLTVLGLVLALAYTVVNGFHDAPNAVALPVRARALTPKVGVVLSALVNVAGVGTAAYLLSDWAIVGAPVPQDVVGSAAVVCALATTVAWNLLTWWWGLPSSSTTALFGGLIGALLGGHAVGLVATSPLTPTALVQVLVPLVVAPALACGLAWLLAVPLLRMHRHADVNTTAFRSRLVLATGAAAVSFGHGIMHGRRAEWVFATLLVCAGLPSPIEGGTAPWLVLLVAAGLATGTLFGGWRIAYTLSSRMITIDPFRGAVAQGVAGSLLFLGGTVVPVSLSTSQTTAAAVLGAGMQQRFRTVNARVLTRVLVVWALTVPVCGLVGAVLLLALSPLL</sequence>
<dbReference type="RefSeq" id="WP_058858113.1">
    <property type="nucleotide sequence ID" value="NZ_BJZR01000045.1"/>
</dbReference>
<dbReference type="PANTHER" id="PTHR11101:SF80">
    <property type="entry name" value="PHOSPHATE TRANSPORTER"/>
    <property type="match status" value="1"/>
</dbReference>
<feature type="transmembrane region" description="Helical" evidence="6">
    <location>
        <begin position="308"/>
        <end position="334"/>
    </location>
</feature>
<evidence type="ECO:0000313" key="7">
    <source>
        <dbReference type="EMBL" id="ALU39403.1"/>
    </source>
</evidence>
<dbReference type="GO" id="GO:0005315">
    <property type="term" value="F:phosphate transmembrane transporter activity"/>
    <property type="evidence" value="ECO:0007669"/>
    <property type="project" value="InterPro"/>
</dbReference>
<dbReference type="EMBL" id="CP013254">
    <property type="protein sequence ID" value="ALU39403.1"/>
    <property type="molecule type" value="Genomic_DNA"/>
</dbReference>
<name>A0A0U3G8K5_9MICC</name>
<evidence type="ECO:0000313" key="10">
    <source>
        <dbReference type="Proteomes" id="UP000321155"/>
    </source>
</evidence>
<dbReference type="InterPro" id="IPR001204">
    <property type="entry name" value="Phos_transporter"/>
</dbReference>
<dbReference type="PANTHER" id="PTHR11101">
    <property type="entry name" value="PHOSPHATE TRANSPORTER"/>
    <property type="match status" value="1"/>
</dbReference>
<evidence type="ECO:0000256" key="5">
    <source>
        <dbReference type="ARBA" id="ARBA00023136"/>
    </source>
</evidence>